<accession>A0AAV5KV32</accession>
<comment type="caution">
    <text evidence="1">The sequence shown here is derived from an EMBL/GenBank/DDBJ whole genome shotgun (WGS) entry which is preliminary data.</text>
</comment>
<protein>
    <submittedName>
        <fullName evidence="1">Uncharacterized protein</fullName>
    </submittedName>
</protein>
<reference evidence="1 2" key="1">
    <citation type="journal article" date="2021" name="Commun. Biol.">
        <title>The genome of Shorea leprosula (Dipterocarpaceae) highlights the ecological relevance of drought in aseasonal tropical rainforests.</title>
        <authorList>
            <person name="Ng K.K.S."/>
            <person name="Kobayashi M.J."/>
            <person name="Fawcett J.A."/>
            <person name="Hatakeyama M."/>
            <person name="Paape T."/>
            <person name="Ng C.H."/>
            <person name="Ang C.C."/>
            <person name="Tnah L.H."/>
            <person name="Lee C.T."/>
            <person name="Nishiyama T."/>
            <person name="Sese J."/>
            <person name="O'Brien M.J."/>
            <person name="Copetti D."/>
            <person name="Mohd Noor M.I."/>
            <person name="Ong R.C."/>
            <person name="Putra M."/>
            <person name="Sireger I.Z."/>
            <person name="Indrioko S."/>
            <person name="Kosugi Y."/>
            <person name="Izuno A."/>
            <person name="Isagi Y."/>
            <person name="Lee S.L."/>
            <person name="Shimizu K.K."/>
        </authorList>
    </citation>
    <scope>NUCLEOTIDE SEQUENCE [LARGE SCALE GENOMIC DNA]</scope>
    <source>
        <strain evidence="1">214</strain>
    </source>
</reference>
<evidence type="ECO:0000313" key="1">
    <source>
        <dbReference type="EMBL" id="GKV28521.1"/>
    </source>
</evidence>
<organism evidence="1 2">
    <name type="scientific">Rubroshorea leprosula</name>
    <dbReference type="NCBI Taxonomy" id="152421"/>
    <lineage>
        <taxon>Eukaryota</taxon>
        <taxon>Viridiplantae</taxon>
        <taxon>Streptophyta</taxon>
        <taxon>Embryophyta</taxon>
        <taxon>Tracheophyta</taxon>
        <taxon>Spermatophyta</taxon>
        <taxon>Magnoliopsida</taxon>
        <taxon>eudicotyledons</taxon>
        <taxon>Gunneridae</taxon>
        <taxon>Pentapetalae</taxon>
        <taxon>rosids</taxon>
        <taxon>malvids</taxon>
        <taxon>Malvales</taxon>
        <taxon>Dipterocarpaceae</taxon>
        <taxon>Rubroshorea</taxon>
    </lineage>
</organism>
<dbReference type="EMBL" id="BPVZ01000079">
    <property type="protein sequence ID" value="GKV28521.1"/>
    <property type="molecule type" value="Genomic_DNA"/>
</dbReference>
<dbReference type="Proteomes" id="UP001054252">
    <property type="component" value="Unassembled WGS sequence"/>
</dbReference>
<gene>
    <name evidence="1" type="ORF">SLEP1_g37562</name>
</gene>
<proteinExistence type="predicted"/>
<keyword evidence="2" id="KW-1185">Reference proteome</keyword>
<sequence>MPLPSLNFVLRAYILPRTESSTNENALEISCWCIITKDRTVRRPSTEDEALDALSNTGSDSILASPNPVVLYTRNNLIRNLYLRFSGVTTWEARTSEFCKSKQRQHPASL</sequence>
<evidence type="ECO:0000313" key="2">
    <source>
        <dbReference type="Proteomes" id="UP001054252"/>
    </source>
</evidence>
<name>A0AAV5KV32_9ROSI</name>
<dbReference type="AlphaFoldDB" id="A0AAV5KV32"/>